<dbReference type="EMBL" id="BAABRO010000001">
    <property type="protein sequence ID" value="GAA5505299.1"/>
    <property type="molecule type" value="Genomic_DNA"/>
</dbReference>
<sequence length="109" mass="11893">MRAEPDAKVRVVTAASTSLAGFAVRSLRMRCPSLDSFHRGKLLLIQELGQAMARPISSILGSDPLCLIGERLLEGAAIRRPRRGRITGDGCIDVRAISLFFLCYDCLGF</sequence>
<dbReference type="Proteomes" id="UP001416858">
    <property type="component" value="Unassembled WGS sequence"/>
</dbReference>
<proteinExistence type="predicted"/>
<reference evidence="1 2" key="1">
    <citation type="submission" date="2024-02" db="EMBL/GenBank/DDBJ databases">
        <title>Rhodopirellula caenicola NBRC 110016.</title>
        <authorList>
            <person name="Ichikawa N."/>
            <person name="Katano-Makiyama Y."/>
            <person name="Hidaka K."/>
        </authorList>
    </citation>
    <scope>NUCLEOTIDE SEQUENCE [LARGE SCALE GENOMIC DNA]</scope>
    <source>
        <strain evidence="1 2">NBRC 110016</strain>
    </source>
</reference>
<evidence type="ECO:0000313" key="2">
    <source>
        <dbReference type="Proteomes" id="UP001416858"/>
    </source>
</evidence>
<evidence type="ECO:0000313" key="1">
    <source>
        <dbReference type="EMBL" id="GAA5505299.1"/>
    </source>
</evidence>
<gene>
    <name evidence="1" type="ORF">Rcae01_00743</name>
</gene>
<accession>A0ABP9VJB5</accession>
<name>A0ABP9VJB5_9BACT</name>
<keyword evidence="2" id="KW-1185">Reference proteome</keyword>
<protein>
    <submittedName>
        <fullName evidence="1">Uncharacterized protein</fullName>
    </submittedName>
</protein>
<comment type="caution">
    <text evidence="1">The sequence shown here is derived from an EMBL/GenBank/DDBJ whole genome shotgun (WGS) entry which is preliminary data.</text>
</comment>
<organism evidence="1 2">
    <name type="scientific">Novipirellula caenicola</name>
    <dbReference type="NCBI Taxonomy" id="1536901"/>
    <lineage>
        <taxon>Bacteria</taxon>
        <taxon>Pseudomonadati</taxon>
        <taxon>Planctomycetota</taxon>
        <taxon>Planctomycetia</taxon>
        <taxon>Pirellulales</taxon>
        <taxon>Pirellulaceae</taxon>
        <taxon>Novipirellula</taxon>
    </lineage>
</organism>